<accession>A0A3P7P0M5</accession>
<dbReference type="InterPro" id="IPR015813">
    <property type="entry name" value="Pyrv/PenolPyrv_kinase-like_dom"/>
</dbReference>
<dbReference type="InterPro" id="IPR001697">
    <property type="entry name" value="Pyr_Knase"/>
</dbReference>
<dbReference type="SUPFAM" id="SSF50800">
    <property type="entry name" value="PK beta-barrel domain-like"/>
    <property type="match status" value="1"/>
</dbReference>
<dbReference type="GO" id="GO:0016301">
    <property type="term" value="F:kinase activity"/>
    <property type="evidence" value="ECO:0007669"/>
    <property type="project" value="UniProtKB-KW"/>
</dbReference>
<dbReference type="GO" id="GO:0030955">
    <property type="term" value="F:potassium ion binding"/>
    <property type="evidence" value="ECO:0007669"/>
    <property type="project" value="UniProtKB-UniRule"/>
</dbReference>
<dbReference type="NCBIfam" id="NF004491">
    <property type="entry name" value="PRK05826.1"/>
    <property type="match status" value="1"/>
</dbReference>
<keyword evidence="7 17" id="KW-0808">Transferase</keyword>
<evidence type="ECO:0000256" key="15">
    <source>
        <dbReference type="ARBA" id="ARBA00023317"/>
    </source>
</evidence>
<dbReference type="PRINTS" id="PR01050">
    <property type="entry name" value="PYRUVTKNASE"/>
</dbReference>
<comment type="catalytic activity">
    <reaction evidence="17">
        <text>pyruvate + ATP = phosphoenolpyruvate + ADP + H(+)</text>
        <dbReference type="Rhea" id="RHEA:18157"/>
        <dbReference type="ChEBI" id="CHEBI:15361"/>
        <dbReference type="ChEBI" id="CHEBI:15378"/>
        <dbReference type="ChEBI" id="CHEBI:30616"/>
        <dbReference type="ChEBI" id="CHEBI:58702"/>
        <dbReference type="ChEBI" id="CHEBI:456216"/>
        <dbReference type="EC" id="2.7.1.40"/>
    </reaction>
</comment>
<comment type="cofactor">
    <cofactor evidence="1">
        <name>Mg(2+)</name>
        <dbReference type="ChEBI" id="CHEBI:18420"/>
    </cofactor>
</comment>
<keyword evidence="9" id="KW-0547">Nucleotide-binding</keyword>
<dbReference type="InterPro" id="IPR015806">
    <property type="entry name" value="Pyrv_Knase_insert_dom_sf"/>
</dbReference>
<proteinExistence type="inferred from homology"/>
<evidence type="ECO:0000259" key="19">
    <source>
        <dbReference type="Pfam" id="PF02887"/>
    </source>
</evidence>
<dbReference type="PANTHER" id="PTHR11817">
    <property type="entry name" value="PYRUVATE KINASE"/>
    <property type="match status" value="1"/>
</dbReference>
<evidence type="ECO:0000256" key="8">
    <source>
        <dbReference type="ARBA" id="ARBA00022723"/>
    </source>
</evidence>
<evidence type="ECO:0000256" key="2">
    <source>
        <dbReference type="ARBA" id="ARBA00001958"/>
    </source>
</evidence>
<evidence type="ECO:0000256" key="16">
    <source>
        <dbReference type="NCBIfam" id="TIGR01064"/>
    </source>
</evidence>
<comment type="cofactor">
    <cofactor evidence="2">
        <name>K(+)</name>
        <dbReference type="ChEBI" id="CHEBI:29103"/>
    </cofactor>
</comment>
<protein>
    <recommendedName>
        <fullName evidence="6 16">Pyruvate kinase</fullName>
        <ecNumber evidence="5 16">2.7.1.40</ecNumber>
    </recommendedName>
</protein>
<evidence type="ECO:0000313" key="20">
    <source>
        <dbReference type="EMBL" id="VDN47020.1"/>
    </source>
</evidence>
<keyword evidence="8" id="KW-0479">Metal-binding</keyword>
<dbReference type="Gene3D" id="2.40.33.10">
    <property type="entry name" value="PK beta-barrel domain-like"/>
    <property type="match status" value="1"/>
</dbReference>
<evidence type="ECO:0000256" key="13">
    <source>
        <dbReference type="ARBA" id="ARBA00022958"/>
    </source>
</evidence>
<evidence type="ECO:0000256" key="10">
    <source>
        <dbReference type="ARBA" id="ARBA00022777"/>
    </source>
</evidence>
<dbReference type="AlphaFoldDB" id="A0A3P7P0M5"/>
<evidence type="ECO:0000256" key="3">
    <source>
        <dbReference type="ARBA" id="ARBA00004997"/>
    </source>
</evidence>
<evidence type="ECO:0000256" key="4">
    <source>
        <dbReference type="ARBA" id="ARBA00008663"/>
    </source>
</evidence>
<dbReference type="FunFam" id="3.20.20.60:FF:000025">
    <property type="entry name" value="Pyruvate kinase"/>
    <property type="match status" value="1"/>
</dbReference>
<dbReference type="InterPro" id="IPR036918">
    <property type="entry name" value="Pyrv_Knase_C_sf"/>
</dbReference>
<comment type="pathway">
    <text evidence="3 17">Carbohydrate degradation; glycolysis; pyruvate from D-glyceraldehyde 3-phosphate: step 5/5.</text>
</comment>
<dbReference type="NCBIfam" id="TIGR01064">
    <property type="entry name" value="pyruv_kin"/>
    <property type="match status" value="1"/>
</dbReference>
<name>A0A3P7P0M5_9FIRM</name>
<keyword evidence="10 17" id="KW-0418">Kinase</keyword>
<sequence length="476" mass="52256">MRKTKIICTMGPATEGIYEDMILNGMDAARFNFSHENHEVHGHRIKTMKVARAKLNQPIPLIVDTKGPEMRIGVLKNKVNLVNGEIIKLISEEIEGDEKAVTISFKDLYKSVSIGQSIYIDDGRINLEVVSIEGTDIVCKIIAGGVLSSRKGVNVPGCITGLPFMTEKDRADIEFAVDQDVDFIALSFVSNAKDVESVREIFKQKNREDIKIISKIENTEAIKNIDEIIAVSDSIMIARGDLGIELPVKSVPIIQKKLIKKCYTSSKPVIVATQMLESMTDNPVPTRAEVSDVANAIYDGTSVVMLSGETAAGKYPIETLRMMTTVILETENDIDYKVKLDEGAWKVIDQNVINAISEVTVIAASKIDAKAIVVPTRSGNSVRMISSFRPACPIIAITLEEGLQRQLNLSWGIKPMMSKFIGDQKEFFEKVLDQAVATKLVEKGDLIILTAGIPTGYDGKTNMLKMHKVGDEVIGG</sequence>
<evidence type="ECO:0000256" key="17">
    <source>
        <dbReference type="RuleBase" id="RU000504"/>
    </source>
</evidence>
<dbReference type="Proteomes" id="UP000279029">
    <property type="component" value="Chromosome"/>
</dbReference>
<evidence type="ECO:0000256" key="11">
    <source>
        <dbReference type="ARBA" id="ARBA00022840"/>
    </source>
</evidence>
<dbReference type="InterPro" id="IPR015795">
    <property type="entry name" value="Pyrv_Knase_C"/>
</dbReference>
<dbReference type="SUPFAM" id="SSF52935">
    <property type="entry name" value="PK C-terminal domain-like"/>
    <property type="match status" value="1"/>
</dbReference>
<evidence type="ECO:0000256" key="1">
    <source>
        <dbReference type="ARBA" id="ARBA00001946"/>
    </source>
</evidence>
<dbReference type="EMBL" id="LR130778">
    <property type="protein sequence ID" value="VDN47020.1"/>
    <property type="molecule type" value="Genomic_DNA"/>
</dbReference>
<dbReference type="InterPro" id="IPR011037">
    <property type="entry name" value="Pyrv_Knase-like_insert_dom_sf"/>
</dbReference>
<evidence type="ECO:0000259" key="18">
    <source>
        <dbReference type="Pfam" id="PF00224"/>
    </source>
</evidence>
<keyword evidence="13" id="KW-0630">Potassium</keyword>
<dbReference type="KEGG" id="cbar:PATL70BA_1145"/>
<dbReference type="OrthoDB" id="9812123at2"/>
<evidence type="ECO:0000256" key="14">
    <source>
        <dbReference type="ARBA" id="ARBA00023152"/>
    </source>
</evidence>
<dbReference type="Gene3D" id="3.40.1380.20">
    <property type="entry name" value="Pyruvate kinase, C-terminal domain"/>
    <property type="match status" value="1"/>
</dbReference>
<feature type="domain" description="Pyruvate kinase C-terminal" evidence="19">
    <location>
        <begin position="354"/>
        <end position="467"/>
    </location>
</feature>
<dbReference type="InterPro" id="IPR015793">
    <property type="entry name" value="Pyrv_Knase_brl"/>
</dbReference>
<evidence type="ECO:0000256" key="9">
    <source>
        <dbReference type="ARBA" id="ARBA00022741"/>
    </source>
</evidence>
<dbReference type="GO" id="GO:0004743">
    <property type="term" value="F:pyruvate kinase activity"/>
    <property type="evidence" value="ECO:0007669"/>
    <property type="project" value="UniProtKB-UniRule"/>
</dbReference>
<dbReference type="Pfam" id="PF02887">
    <property type="entry name" value="PK_C"/>
    <property type="match status" value="1"/>
</dbReference>
<evidence type="ECO:0000313" key="21">
    <source>
        <dbReference type="Proteomes" id="UP000279029"/>
    </source>
</evidence>
<feature type="domain" description="Pyruvate kinase barrel" evidence="18">
    <location>
        <begin position="1"/>
        <end position="319"/>
    </location>
</feature>
<evidence type="ECO:0000256" key="6">
    <source>
        <dbReference type="ARBA" id="ARBA00018587"/>
    </source>
</evidence>
<keyword evidence="14 17" id="KW-0324">Glycolysis</keyword>
<dbReference type="RefSeq" id="WP_125136425.1">
    <property type="nucleotide sequence ID" value="NZ_LR130778.1"/>
</dbReference>
<dbReference type="Gene3D" id="3.20.20.60">
    <property type="entry name" value="Phosphoenolpyruvate-binding domains"/>
    <property type="match status" value="1"/>
</dbReference>
<keyword evidence="12 17" id="KW-0460">Magnesium</keyword>
<dbReference type="Pfam" id="PF00224">
    <property type="entry name" value="PK"/>
    <property type="match status" value="1"/>
</dbReference>
<dbReference type="EC" id="2.7.1.40" evidence="5 16"/>
<evidence type="ECO:0000256" key="7">
    <source>
        <dbReference type="ARBA" id="ARBA00022679"/>
    </source>
</evidence>
<dbReference type="FunFam" id="2.40.33.10:FF:000001">
    <property type="entry name" value="Pyruvate kinase"/>
    <property type="match status" value="1"/>
</dbReference>
<keyword evidence="21" id="KW-1185">Reference proteome</keyword>
<dbReference type="SUPFAM" id="SSF51621">
    <property type="entry name" value="Phosphoenolpyruvate/pyruvate domain"/>
    <property type="match status" value="1"/>
</dbReference>
<organism evidence="20 21">
    <name type="scientific">Petrocella atlantisensis</name>
    <dbReference type="NCBI Taxonomy" id="2173034"/>
    <lineage>
        <taxon>Bacteria</taxon>
        <taxon>Bacillati</taxon>
        <taxon>Bacillota</taxon>
        <taxon>Clostridia</taxon>
        <taxon>Lachnospirales</taxon>
        <taxon>Vallitaleaceae</taxon>
        <taxon>Petrocella</taxon>
    </lineage>
</organism>
<dbReference type="GO" id="GO:0000287">
    <property type="term" value="F:magnesium ion binding"/>
    <property type="evidence" value="ECO:0007669"/>
    <property type="project" value="UniProtKB-UniRule"/>
</dbReference>
<keyword evidence="15 20" id="KW-0670">Pyruvate</keyword>
<dbReference type="PROSITE" id="PS00110">
    <property type="entry name" value="PYRUVATE_KINASE"/>
    <property type="match status" value="1"/>
</dbReference>
<gene>
    <name evidence="20" type="primary">pyk</name>
    <name evidence="20" type="ORF">PATL70BA_1145</name>
</gene>
<keyword evidence="11" id="KW-0067">ATP-binding</keyword>
<reference evidence="20 21" key="1">
    <citation type="submission" date="2018-09" db="EMBL/GenBank/DDBJ databases">
        <authorList>
            <person name="Postec A."/>
        </authorList>
    </citation>
    <scope>NUCLEOTIDE SEQUENCE [LARGE SCALE GENOMIC DNA]</scope>
    <source>
        <strain evidence="20">70B-A</strain>
    </source>
</reference>
<dbReference type="InterPro" id="IPR018209">
    <property type="entry name" value="Pyrv_Knase_AS"/>
</dbReference>
<dbReference type="GO" id="GO:0005524">
    <property type="term" value="F:ATP binding"/>
    <property type="evidence" value="ECO:0007669"/>
    <property type="project" value="UniProtKB-KW"/>
</dbReference>
<evidence type="ECO:0000256" key="12">
    <source>
        <dbReference type="ARBA" id="ARBA00022842"/>
    </source>
</evidence>
<dbReference type="NCBIfam" id="NF004978">
    <property type="entry name" value="PRK06354.1"/>
    <property type="match status" value="1"/>
</dbReference>
<dbReference type="InterPro" id="IPR040442">
    <property type="entry name" value="Pyrv_kinase-like_dom_sf"/>
</dbReference>
<evidence type="ECO:0000256" key="5">
    <source>
        <dbReference type="ARBA" id="ARBA00012142"/>
    </source>
</evidence>
<comment type="similarity">
    <text evidence="4 17">Belongs to the pyruvate kinase family.</text>
</comment>
<dbReference type="UniPathway" id="UPA00109">
    <property type="reaction ID" value="UER00188"/>
</dbReference>